<sequence length="233" mass="27463">MIISVNFQMKMNPLKYLKANMIEYGGNDALIFPGEYSNKDLITFPSLLKISPKVNWIDDTNEDELKEVMKWRLDYVNVTLDLLVKKKQFHQALELCQFLVDLYQFDTRLIGVTSYYNHIDLPSHLRAIGEYVLEKQNCQQFMLKFQNLIFSFIRNGIVIPKFIRELPILQHIFSNTLMQYEEQVSHLSRPHPYVPRRQGRRNYPFRNDVVRNGNNEIIGAVAGPSQIHARVEW</sequence>
<dbReference type="EMBL" id="SEYY01013485">
    <property type="protein sequence ID" value="KAB7500592.1"/>
    <property type="molecule type" value="Genomic_DNA"/>
</dbReference>
<proteinExistence type="predicted"/>
<comment type="caution">
    <text evidence="1">The sequence shown here is derived from an EMBL/GenBank/DDBJ whole genome shotgun (WGS) entry which is preliminary data.</text>
</comment>
<evidence type="ECO:0000313" key="2">
    <source>
        <dbReference type="Proteomes" id="UP000326759"/>
    </source>
</evidence>
<protein>
    <submittedName>
        <fullName evidence="1">Uncharacterized protein</fullName>
    </submittedName>
</protein>
<evidence type="ECO:0000313" key="1">
    <source>
        <dbReference type="EMBL" id="KAB7500592.1"/>
    </source>
</evidence>
<name>A0A5N5T2N3_9CRUS</name>
<gene>
    <name evidence="1" type="ORF">Anas_14257</name>
</gene>
<feature type="non-terminal residue" evidence="1">
    <location>
        <position position="233"/>
    </location>
</feature>
<accession>A0A5N5T2N3</accession>
<organism evidence="1 2">
    <name type="scientific">Armadillidium nasatum</name>
    <dbReference type="NCBI Taxonomy" id="96803"/>
    <lineage>
        <taxon>Eukaryota</taxon>
        <taxon>Metazoa</taxon>
        <taxon>Ecdysozoa</taxon>
        <taxon>Arthropoda</taxon>
        <taxon>Crustacea</taxon>
        <taxon>Multicrustacea</taxon>
        <taxon>Malacostraca</taxon>
        <taxon>Eumalacostraca</taxon>
        <taxon>Peracarida</taxon>
        <taxon>Isopoda</taxon>
        <taxon>Oniscidea</taxon>
        <taxon>Crinocheta</taxon>
        <taxon>Armadillidiidae</taxon>
        <taxon>Armadillidium</taxon>
    </lineage>
</organism>
<dbReference type="Proteomes" id="UP000326759">
    <property type="component" value="Unassembled WGS sequence"/>
</dbReference>
<reference evidence="1 2" key="1">
    <citation type="journal article" date="2019" name="PLoS Biol.">
        <title>Sex chromosomes control vertical transmission of feminizing Wolbachia symbionts in an isopod.</title>
        <authorList>
            <person name="Becking T."/>
            <person name="Chebbi M.A."/>
            <person name="Giraud I."/>
            <person name="Moumen B."/>
            <person name="Laverre T."/>
            <person name="Caubet Y."/>
            <person name="Peccoud J."/>
            <person name="Gilbert C."/>
            <person name="Cordaux R."/>
        </authorList>
    </citation>
    <scope>NUCLEOTIDE SEQUENCE [LARGE SCALE GENOMIC DNA]</scope>
    <source>
        <strain evidence="1">ANa2</strain>
        <tissue evidence="1">Whole body excluding digestive tract and cuticle</tissue>
    </source>
</reference>
<keyword evidence="2" id="KW-1185">Reference proteome</keyword>
<dbReference type="AlphaFoldDB" id="A0A5N5T2N3"/>